<protein>
    <submittedName>
        <fullName evidence="14">Zinc metalloprotease HtpX</fullName>
    </submittedName>
</protein>
<evidence type="ECO:0000256" key="6">
    <source>
        <dbReference type="ARBA" id="ARBA00022801"/>
    </source>
</evidence>
<evidence type="ECO:0000256" key="2">
    <source>
        <dbReference type="ARBA" id="ARBA00022475"/>
    </source>
</evidence>
<evidence type="ECO:0000259" key="13">
    <source>
        <dbReference type="Pfam" id="PF01435"/>
    </source>
</evidence>
<keyword evidence="15" id="KW-1185">Reference proteome</keyword>
<feature type="transmembrane region" description="Helical" evidence="12">
    <location>
        <begin position="45"/>
        <end position="66"/>
    </location>
</feature>
<organism evidence="14 15">
    <name type="scientific">Benzoatithermus flavus</name>
    <dbReference type="NCBI Taxonomy" id="3108223"/>
    <lineage>
        <taxon>Bacteria</taxon>
        <taxon>Pseudomonadati</taxon>
        <taxon>Pseudomonadota</taxon>
        <taxon>Alphaproteobacteria</taxon>
        <taxon>Geminicoccales</taxon>
        <taxon>Geminicoccaceae</taxon>
        <taxon>Benzoatithermus</taxon>
    </lineage>
</organism>
<keyword evidence="5" id="KW-0479">Metal-binding</keyword>
<dbReference type="Pfam" id="PF01435">
    <property type="entry name" value="Peptidase_M48"/>
    <property type="match status" value="1"/>
</dbReference>
<feature type="transmembrane region" description="Helical" evidence="12">
    <location>
        <begin position="166"/>
        <end position="186"/>
    </location>
</feature>
<accession>A0ABU8XWS8</accession>
<proteinExistence type="inferred from homology"/>
<evidence type="ECO:0000256" key="8">
    <source>
        <dbReference type="ARBA" id="ARBA00022989"/>
    </source>
</evidence>
<comment type="subcellular location">
    <subcellularLocation>
        <location evidence="1">Cell membrane</location>
        <topology evidence="1">Multi-pass membrane protein</topology>
    </subcellularLocation>
</comment>
<feature type="transmembrane region" description="Helical" evidence="12">
    <location>
        <begin position="192"/>
        <end position="214"/>
    </location>
</feature>
<evidence type="ECO:0000256" key="10">
    <source>
        <dbReference type="ARBA" id="ARBA00023136"/>
    </source>
</evidence>
<dbReference type="Gene3D" id="3.30.2010.10">
    <property type="entry name" value="Metalloproteases ('zincins'), catalytic domain"/>
    <property type="match status" value="1"/>
</dbReference>
<keyword evidence="8 12" id="KW-1133">Transmembrane helix</keyword>
<dbReference type="CDD" id="cd07339">
    <property type="entry name" value="M48B_HtpX_like"/>
    <property type="match status" value="1"/>
</dbReference>
<keyword evidence="9 11" id="KW-0482">Metalloprotease</keyword>
<dbReference type="EMBL" id="JBBLZC010000032">
    <property type="protein sequence ID" value="MEK0085658.1"/>
    <property type="molecule type" value="Genomic_DNA"/>
</dbReference>
<keyword evidence="10 12" id="KW-0472">Membrane</keyword>
<feature type="transmembrane region" description="Helical" evidence="12">
    <location>
        <begin position="21"/>
        <end position="39"/>
    </location>
</feature>
<keyword evidence="7 11" id="KW-0862">Zinc</keyword>
<evidence type="ECO:0000256" key="4">
    <source>
        <dbReference type="ARBA" id="ARBA00022692"/>
    </source>
</evidence>
<dbReference type="Proteomes" id="UP001375743">
    <property type="component" value="Unassembled WGS sequence"/>
</dbReference>
<feature type="domain" description="Peptidase M48" evidence="13">
    <location>
        <begin position="77"/>
        <end position="282"/>
    </location>
</feature>
<dbReference type="InterPro" id="IPR050083">
    <property type="entry name" value="HtpX_protease"/>
</dbReference>
<keyword evidence="6 11" id="KW-0378">Hydrolase</keyword>
<evidence type="ECO:0000256" key="1">
    <source>
        <dbReference type="ARBA" id="ARBA00004651"/>
    </source>
</evidence>
<evidence type="ECO:0000256" key="9">
    <source>
        <dbReference type="ARBA" id="ARBA00023049"/>
    </source>
</evidence>
<evidence type="ECO:0000256" key="7">
    <source>
        <dbReference type="ARBA" id="ARBA00022833"/>
    </source>
</evidence>
<dbReference type="GO" id="GO:0008237">
    <property type="term" value="F:metallopeptidase activity"/>
    <property type="evidence" value="ECO:0007669"/>
    <property type="project" value="UniProtKB-KW"/>
</dbReference>
<evidence type="ECO:0000256" key="5">
    <source>
        <dbReference type="ARBA" id="ARBA00022723"/>
    </source>
</evidence>
<name>A0ABU8XWS8_9PROT</name>
<evidence type="ECO:0000313" key="15">
    <source>
        <dbReference type="Proteomes" id="UP001375743"/>
    </source>
</evidence>
<keyword evidence="2" id="KW-1003">Cell membrane</keyword>
<dbReference type="InterPro" id="IPR001915">
    <property type="entry name" value="Peptidase_M48"/>
</dbReference>
<comment type="cofactor">
    <cofactor evidence="11">
        <name>Zn(2+)</name>
        <dbReference type="ChEBI" id="CHEBI:29105"/>
    </cofactor>
    <text evidence="11">Binds 1 zinc ion per subunit.</text>
</comment>
<reference evidence="14 15" key="1">
    <citation type="submission" date="2024-01" db="EMBL/GenBank/DDBJ databases">
        <title>Multi-omics insights into the function and evolution of sodium benzoate biodegradation pathways in Benzoatithermus flavus gen. nov., sp. nov. from hot spring.</title>
        <authorList>
            <person name="Hu C.-J."/>
            <person name="Li W.-J."/>
        </authorList>
    </citation>
    <scope>NUCLEOTIDE SEQUENCE [LARGE SCALE GENOMIC DNA]</scope>
    <source>
        <strain evidence="14 15">SYSU G07066</strain>
    </source>
</reference>
<evidence type="ECO:0000256" key="12">
    <source>
        <dbReference type="SAM" id="Phobius"/>
    </source>
</evidence>
<dbReference type="PANTHER" id="PTHR43221:SF1">
    <property type="entry name" value="PROTEASE HTPX"/>
    <property type="match status" value="1"/>
</dbReference>
<sequence length="319" mass="35315">MHRRPPFPTTRHKLRNLFQSLALLAGMLTLLGVCALVVWGPQGLVWAVLTGAFSLVLTPTVAPDLVMRLYRAVPLRPHDAPDLHHLLETLSRRAGLSRLPRLYYLPSPILNAFAVGTGDAAAIALTDGILRTLTSRELAGVLAHEISHIRHRDLWTMSLADLMSRLTSLMSWFGQLLLLLNLPAVLLGGVTVPWTVVLVLIFAPTAMALLQLALSRAREYDADLGAVALTGDPRGLASALAKLQRYQGAYWEEILLPGRRMPEPSLLRTHPPTEERIRRLLALEAEAEPPVLPPVRHHLPAWAAAVPHGPRWRWPGVWY</sequence>
<evidence type="ECO:0000313" key="14">
    <source>
        <dbReference type="EMBL" id="MEK0085658.1"/>
    </source>
</evidence>
<dbReference type="PANTHER" id="PTHR43221">
    <property type="entry name" value="PROTEASE HTPX"/>
    <property type="match status" value="1"/>
</dbReference>
<evidence type="ECO:0000256" key="3">
    <source>
        <dbReference type="ARBA" id="ARBA00022670"/>
    </source>
</evidence>
<comment type="similarity">
    <text evidence="11">Belongs to the peptidase M48 family.</text>
</comment>
<dbReference type="RefSeq" id="WP_418161508.1">
    <property type="nucleotide sequence ID" value="NZ_JBBLZC010000032.1"/>
</dbReference>
<gene>
    <name evidence="14" type="ORF">U1T56_21105</name>
</gene>
<comment type="caution">
    <text evidence="14">The sequence shown here is derived from an EMBL/GenBank/DDBJ whole genome shotgun (WGS) entry which is preliminary data.</text>
</comment>
<evidence type="ECO:0000256" key="11">
    <source>
        <dbReference type="RuleBase" id="RU003983"/>
    </source>
</evidence>
<keyword evidence="4 12" id="KW-0812">Transmembrane</keyword>
<keyword evidence="3 11" id="KW-0645">Protease</keyword>